<evidence type="ECO:0000313" key="3">
    <source>
        <dbReference type="Proteomes" id="UP001305779"/>
    </source>
</evidence>
<dbReference type="Proteomes" id="UP001305779">
    <property type="component" value="Unassembled WGS sequence"/>
</dbReference>
<dbReference type="EMBL" id="JAXOVC010000002">
    <property type="protein sequence ID" value="KAK4505184.1"/>
    <property type="molecule type" value="Genomic_DNA"/>
</dbReference>
<protein>
    <submittedName>
        <fullName evidence="2">Uncharacterized protein</fullName>
    </submittedName>
</protein>
<evidence type="ECO:0000313" key="2">
    <source>
        <dbReference type="EMBL" id="KAK4505184.1"/>
    </source>
</evidence>
<evidence type="ECO:0000256" key="1">
    <source>
        <dbReference type="SAM" id="MobiDB-lite"/>
    </source>
</evidence>
<keyword evidence="3" id="KW-1185">Reference proteome</keyword>
<comment type="caution">
    <text evidence="2">The sequence shown here is derived from an EMBL/GenBank/DDBJ whole genome shotgun (WGS) entry which is preliminary data.</text>
</comment>
<name>A0ABR0EUU8_ZASCE</name>
<reference evidence="2 3" key="1">
    <citation type="journal article" date="2023" name="G3 (Bethesda)">
        <title>A chromosome-level genome assembly of Zasmidium syzygii isolated from banana leaves.</title>
        <authorList>
            <person name="van Westerhoven A.C."/>
            <person name="Mehrabi R."/>
            <person name="Talebi R."/>
            <person name="Steentjes M.B.F."/>
            <person name="Corcolon B."/>
            <person name="Chong P.A."/>
            <person name="Kema G.H.J."/>
            <person name="Seidl M.F."/>
        </authorList>
    </citation>
    <scope>NUCLEOTIDE SEQUENCE [LARGE SCALE GENOMIC DNA]</scope>
    <source>
        <strain evidence="2 3">P124</strain>
    </source>
</reference>
<proteinExistence type="predicted"/>
<feature type="region of interest" description="Disordered" evidence="1">
    <location>
        <begin position="40"/>
        <end position="59"/>
    </location>
</feature>
<organism evidence="2 3">
    <name type="scientific">Zasmidium cellare</name>
    <name type="common">Wine cellar mold</name>
    <name type="synonym">Racodium cellare</name>
    <dbReference type="NCBI Taxonomy" id="395010"/>
    <lineage>
        <taxon>Eukaryota</taxon>
        <taxon>Fungi</taxon>
        <taxon>Dikarya</taxon>
        <taxon>Ascomycota</taxon>
        <taxon>Pezizomycotina</taxon>
        <taxon>Dothideomycetes</taxon>
        <taxon>Dothideomycetidae</taxon>
        <taxon>Mycosphaerellales</taxon>
        <taxon>Mycosphaerellaceae</taxon>
        <taxon>Zasmidium</taxon>
    </lineage>
</organism>
<feature type="compositionally biased region" description="Polar residues" evidence="1">
    <location>
        <begin position="46"/>
        <end position="59"/>
    </location>
</feature>
<accession>A0ABR0EUU8</accession>
<sequence>MVYWCNRREYQVQVPRVQTYVDLVHRLRHAAARGRIISWDPETAETRSTSEGSSEQQGRGQIVLDGLVVPGEASNAVEDGKLRRQTDQEEETLRGKDSVAQMNIANDDLTMIPTGVDSLESLAFADLELIKSQLDTFRHRILALQNSRSPLFQLPGELRNKIFLFAMYAELLERKRNLSRHPNGHLYKTPGFFSVSRQIHAECMGVWFSDVLVWEEFDVSKQSWRQLGMEEIDKISSARTTSGDTALVTKLAHCDLGRTRGGVEASRSICTRKGLVRMQGEDEIVGFPKLRWWVW</sequence>
<gene>
    <name evidence="2" type="ORF">PRZ48_003147</name>
</gene>